<name>A0ABY6UMB4_BIOOC</name>
<organism evidence="1 2">
    <name type="scientific">Bionectria ochroleuca</name>
    <name type="common">Gliocladium roseum</name>
    <dbReference type="NCBI Taxonomy" id="29856"/>
    <lineage>
        <taxon>Eukaryota</taxon>
        <taxon>Fungi</taxon>
        <taxon>Dikarya</taxon>
        <taxon>Ascomycota</taxon>
        <taxon>Pezizomycotina</taxon>
        <taxon>Sordariomycetes</taxon>
        <taxon>Hypocreomycetidae</taxon>
        <taxon>Hypocreales</taxon>
        <taxon>Bionectriaceae</taxon>
        <taxon>Clonostachys</taxon>
    </lineage>
</organism>
<evidence type="ECO:0000313" key="1">
    <source>
        <dbReference type="EMBL" id="VUC32329.1"/>
    </source>
</evidence>
<sequence>MAAERRPEDDQTAAVSSGFALSVWVYGDGATIPRITLAYFLLGSRPATWVAKAHRLSWNTEMPD</sequence>
<reference evidence="1 2" key="1">
    <citation type="submission" date="2019-06" db="EMBL/GenBank/DDBJ databases">
        <authorList>
            <person name="Broberg M."/>
        </authorList>
    </citation>
    <scope>NUCLEOTIDE SEQUENCE [LARGE SCALE GENOMIC DNA]</scope>
</reference>
<protein>
    <submittedName>
        <fullName evidence="1">Uncharacterized protein</fullName>
    </submittedName>
</protein>
<evidence type="ECO:0000313" key="2">
    <source>
        <dbReference type="Proteomes" id="UP000766486"/>
    </source>
</evidence>
<keyword evidence="2" id="KW-1185">Reference proteome</keyword>
<comment type="caution">
    <text evidence="1">The sequence shown here is derived from an EMBL/GenBank/DDBJ whole genome shotgun (WGS) entry which is preliminary data.</text>
</comment>
<gene>
    <name evidence="1" type="ORF">CLO192961_LOCUS326730</name>
</gene>
<dbReference type="Proteomes" id="UP000766486">
    <property type="component" value="Unassembled WGS sequence"/>
</dbReference>
<dbReference type="EMBL" id="CABFNS010000850">
    <property type="protein sequence ID" value="VUC32329.1"/>
    <property type="molecule type" value="Genomic_DNA"/>
</dbReference>
<accession>A0ABY6UMB4</accession>
<proteinExistence type="predicted"/>